<evidence type="ECO:0000313" key="2">
    <source>
        <dbReference type="EMBL" id="PYH96535.1"/>
    </source>
</evidence>
<reference evidence="2 3" key="1">
    <citation type="submission" date="2018-02" db="EMBL/GenBank/DDBJ databases">
        <title>The genomes of Aspergillus section Nigri reveals drivers in fungal speciation.</title>
        <authorList>
            <consortium name="DOE Joint Genome Institute"/>
            <person name="Vesth T.C."/>
            <person name="Nybo J."/>
            <person name="Theobald S."/>
            <person name="Brandl J."/>
            <person name="Frisvad J.C."/>
            <person name="Nielsen K.F."/>
            <person name="Lyhne E.K."/>
            <person name="Kogle M.E."/>
            <person name="Kuo A."/>
            <person name="Riley R."/>
            <person name="Clum A."/>
            <person name="Nolan M."/>
            <person name="Lipzen A."/>
            <person name="Salamov A."/>
            <person name="Henrissat B."/>
            <person name="Wiebenga A."/>
            <person name="De vries R.P."/>
            <person name="Grigoriev I.V."/>
            <person name="Mortensen U.H."/>
            <person name="Andersen M.R."/>
            <person name="Baker S.E."/>
        </authorList>
    </citation>
    <scope>NUCLEOTIDE SEQUENCE [LARGE SCALE GENOMIC DNA]</scope>
    <source>
        <strain evidence="2 3">CBS 707.79</strain>
    </source>
</reference>
<dbReference type="EMBL" id="KZ825836">
    <property type="protein sequence ID" value="PYH96535.1"/>
    <property type="molecule type" value="Genomic_DNA"/>
</dbReference>
<accession>A0A319DGG2</accession>
<feature type="region of interest" description="Disordered" evidence="1">
    <location>
        <begin position="1"/>
        <end position="24"/>
    </location>
</feature>
<evidence type="ECO:0000313" key="3">
    <source>
        <dbReference type="Proteomes" id="UP000247810"/>
    </source>
</evidence>
<gene>
    <name evidence="2" type="ORF">BO71DRAFT_174292</name>
</gene>
<dbReference type="Proteomes" id="UP000247810">
    <property type="component" value="Unassembled WGS sequence"/>
</dbReference>
<keyword evidence="3" id="KW-1185">Reference proteome</keyword>
<organism evidence="2 3">
    <name type="scientific">Aspergillus ellipticus CBS 707.79</name>
    <dbReference type="NCBI Taxonomy" id="1448320"/>
    <lineage>
        <taxon>Eukaryota</taxon>
        <taxon>Fungi</taxon>
        <taxon>Dikarya</taxon>
        <taxon>Ascomycota</taxon>
        <taxon>Pezizomycotina</taxon>
        <taxon>Eurotiomycetes</taxon>
        <taxon>Eurotiomycetidae</taxon>
        <taxon>Eurotiales</taxon>
        <taxon>Aspergillaceae</taxon>
        <taxon>Aspergillus</taxon>
        <taxon>Aspergillus subgen. Circumdati</taxon>
    </lineage>
</organism>
<protein>
    <submittedName>
        <fullName evidence="2">Uncharacterized protein</fullName>
    </submittedName>
</protein>
<sequence>MVDDEEAAGSEPWKQAKGLGGQARGRDGWIQAALKLPPRMTTINNARRTRILMPSGHLLTRPATGREQETMMHSIAGRGMRGGHVPWLLSLIVTVLPRTECSGSARRARRATGAHKNKPERAMARSCLECRMRGRKGLEGGEAAVEWREVEGEAKLFGRLLLW</sequence>
<name>A0A319DGG2_9EURO</name>
<proteinExistence type="predicted"/>
<evidence type="ECO:0000256" key="1">
    <source>
        <dbReference type="SAM" id="MobiDB-lite"/>
    </source>
</evidence>
<dbReference type="VEuPathDB" id="FungiDB:BO71DRAFT_174292"/>
<dbReference type="AlphaFoldDB" id="A0A319DGG2"/>